<gene>
    <name evidence="10" type="ORF">K5V21_17500</name>
    <name evidence="11" type="ORF">K5V21_17535</name>
</gene>
<evidence type="ECO:0000256" key="2">
    <source>
        <dbReference type="ARBA" id="ARBA00022475"/>
    </source>
</evidence>
<feature type="transmembrane region" description="Helical" evidence="8">
    <location>
        <begin position="450"/>
        <end position="469"/>
    </location>
</feature>
<keyword evidence="2" id="KW-1003">Cell membrane</keyword>
<dbReference type="RefSeq" id="WP_221862366.1">
    <property type="nucleotide sequence ID" value="NZ_JAIKTU010000019.1"/>
</dbReference>
<evidence type="ECO:0000256" key="5">
    <source>
        <dbReference type="ARBA" id="ARBA00022692"/>
    </source>
</evidence>
<keyword evidence="12" id="KW-1185">Reference proteome</keyword>
<keyword evidence="4 10" id="KW-0808">Transferase</keyword>
<keyword evidence="3 10" id="KW-0328">Glycosyltransferase</keyword>
<reference evidence="10 12" key="1">
    <citation type="journal article" date="2021" name="Cell Host Microbe">
        <title>in vivo commensal control of Clostridioides difficile virulence.</title>
        <authorList>
            <person name="Girinathan B.P."/>
            <person name="Dibenedetto N."/>
            <person name="Worley J.N."/>
            <person name="Peltier J."/>
            <person name="Arrieta-Ortiz M.L."/>
            <person name="Rupa Christinal Immanuel S."/>
            <person name="Lavin R."/>
            <person name="Delaney M.L."/>
            <person name="Cummins C."/>
            <person name="Hoffmann M."/>
            <person name="Luo Y."/>
            <person name="Gonzalez-Escalona N."/>
            <person name="Allard M."/>
            <person name="Onderdonk A.B."/>
            <person name="Gerber G.K."/>
            <person name="Sonenshein A.L."/>
            <person name="Baliga N."/>
            <person name="Dupuy B."/>
            <person name="Bry L."/>
        </authorList>
    </citation>
    <scope>NUCLEOTIDE SEQUENCE [LARGE SCALE GENOMIC DNA]</scope>
    <source>
        <strain evidence="10 12">DSM 599</strain>
    </source>
</reference>
<feature type="transmembrane region" description="Helical" evidence="8">
    <location>
        <begin position="146"/>
        <end position="167"/>
    </location>
</feature>
<dbReference type="Proteomes" id="UP001299068">
    <property type="component" value="Unassembled WGS sequence"/>
</dbReference>
<feature type="transmembrane region" description="Helical" evidence="8">
    <location>
        <begin position="426"/>
        <end position="444"/>
    </location>
</feature>
<feature type="transmembrane region" description="Helical" evidence="8">
    <location>
        <begin position="70"/>
        <end position="88"/>
    </location>
</feature>
<keyword evidence="10" id="KW-0548">Nucleotidyltransferase</keyword>
<evidence type="ECO:0000256" key="4">
    <source>
        <dbReference type="ARBA" id="ARBA00022679"/>
    </source>
</evidence>
<feature type="transmembrane region" description="Helical" evidence="8">
    <location>
        <begin position="12"/>
        <end position="30"/>
    </location>
</feature>
<feature type="transmembrane region" description="Helical" evidence="8">
    <location>
        <begin position="179"/>
        <end position="201"/>
    </location>
</feature>
<sequence length="478" mass="55351">MFVKFIKRSSWLVVTLITSIILFLMTFLSIRDLIKSHILSNMSAHVSVIIYIASALIIGYLLYRIKDKKYFLLALFIVALIIRMVWILNINSEPVSDFTEMYKGAQNMLNGQTEIIKNSDYFNTWVYQLGFTFFQFNIIKLFGDSIIVLKITSAIISACIPLVIYLICKSLRDSKTARIPALIYCFYITSITMTSVLTNQHLSTLLIYFGFYILISKEKKILSLILSGIIISIGNIIRPEGIIVIIAIVLFLLFKDFENIKTPKIFMINNIGRPLIIVIVYFLTSTMVSIGFKELGYTDYSLSNREPYWKFVVGLNPNHGGLWNSEDGDLVNRYPLGEERDNYEKELILDRLKDKDSMLNLFKQKFSYMWAKNDWGSIAFSLNYEGASEELGNSLLKIEKIQFVGIIVLAFLSVLLSIIRKVKFSYYHLFMILLIGYILAHLIVEVQTRYRYFIIPTMVILSIEIFSYIDMRLKKKHH</sequence>
<keyword evidence="6 8" id="KW-1133">Transmembrane helix</keyword>
<evidence type="ECO:0000313" key="12">
    <source>
        <dbReference type="Proteomes" id="UP001299068"/>
    </source>
</evidence>
<accession>A0ABS7L2H2</accession>
<dbReference type="Pfam" id="PF13231">
    <property type="entry name" value="PMT_2"/>
    <property type="match status" value="1"/>
</dbReference>
<proteinExistence type="predicted"/>
<feature type="transmembrane region" description="Helical" evidence="8">
    <location>
        <begin position="221"/>
        <end position="254"/>
    </location>
</feature>
<keyword evidence="5 8" id="KW-0812">Transmembrane</keyword>
<feature type="transmembrane region" description="Helical" evidence="8">
    <location>
        <begin position="275"/>
        <end position="292"/>
    </location>
</feature>
<evidence type="ECO:0000256" key="6">
    <source>
        <dbReference type="ARBA" id="ARBA00022989"/>
    </source>
</evidence>
<evidence type="ECO:0000313" key="10">
    <source>
        <dbReference type="EMBL" id="MBY0757230.1"/>
    </source>
</evidence>
<dbReference type="GO" id="GO:0016757">
    <property type="term" value="F:glycosyltransferase activity"/>
    <property type="evidence" value="ECO:0007669"/>
    <property type="project" value="UniProtKB-KW"/>
</dbReference>
<dbReference type="PANTHER" id="PTHR33908:SF11">
    <property type="entry name" value="MEMBRANE PROTEIN"/>
    <property type="match status" value="1"/>
</dbReference>
<dbReference type="InterPro" id="IPR050297">
    <property type="entry name" value="LipidA_mod_glycosyltrf_83"/>
</dbReference>
<feature type="transmembrane region" description="Helical" evidence="8">
    <location>
        <begin position="401"/>
        <end position="419"/>
    </location>
</feature>
<comment type="subcellular location">
    <subcellularLocation>
        <location evidence="1">Cell membrane</location>
        <topology evidence="1">Multi-pass membrane protein</topology>
    </subcellularLocation>
</comment>
<dbReference type="EMBL" id="JAIKTU010000019">
    <property type="protein sequence ID" value="MBY0757237.1"/>
    <property type="molecule type" value="Genomic_DNA"/>
</dbReference>
<protein>
    <submittedName>
        <fullName evidence="10">Glycosyltransferase family 39 protein</fullName>
        <ecNumber evidence="10">2.4.-.-</ecNumber>
    </submittedName>
</protein>
<evidence type="ECO:0000256" key="7">
    <source>
        <dbReference type="ARBA" id="ARBA00023136"/>
    </source>
</evidence>
<evidence type="ECO:0000256" key="8">
    <source>
        <dbReference type="SAM" id="Phobius"/>
    </source>
</evidence>
<evidence type="ECO:0000256" key="3">
    <source>
        <dbReference type="ARBA" id="ARBA00022676"/>
    </source>
</evidence>
<comment type="caution">
    <text evidence="10">The sequence shown here is derived from an EMBL/GenBank/DDBJ whole genome shotgun (WGS) entry which is preliminary data.</text>
</comment>
<dbReference type="PANTHER" id="PTHR33908">
    <property type="entry name" value="MANNOSYLTRANSFERASE YKCB-RELATED"/>
    <property type="match status" value="1"/>
</dbReference>
<dbReference type="EC" id="2.4.-.-" evidence="10"/>
<dbReference type="EMBL" id="JAIKTU010000019">
    <property type="protein sequence ID" value="MBY0757230.1"/>
    <property type="molecule type" value="Genomic_DNA"/>
</dbReference>
<evidence type="ECO:0000256" key="1">
    <source>
        <dbReference type="ARBA" id="ARBA00004651"/>
    </source>
</evidence>
<organism evidence="10 12">
    <name type="scientific">Clostridium sardiniense</name>
    <name type="common">Clostridium absonum</name>
    <dbReference type="NCBI Taxonomy" id="29369"/>
    <lineage>
        <taxon>Bacteria</taxon>
        <taxon>Bacillati</taxon>
        <taxon>Bacillota</taxon>
        <taxon>Clostridia</taxon>
        <taxon>Eubacteriales</taxon>
        <taxon>Clostridiaceae</taxon>
        <taxon>Clostridium</taxon>
    </lineage>
</organism>
<evidence type="ECO:0000259" key="9">
    <source>
        <dbReference type="Pfam" id="PF13231"/>
    </source>
</evidence>
<feature type="domain" description="Glycosyltransferase RgtA/B/C/D-like" evidence="9">
    <location>
        <begin position="133"/>
        <end position="268"/>
    </location>
</feature>
<name>A0ABS7L2H2_CLOSR</name>
<dbReference type="GO" id="GO:0016779">
    <property type="term" value="F:nucleotidyltransferase activity"/>
    <property type="evidence" value="ECO:0007669"/>
    <property type="project" value="UniProtKB-KW"/>
</dbReference>
<feature type="transmembrane region" description="Helical" evidence="8">
    <location>
        <begin position="42"/>
        <end position="63"/>
    </location>
</feature>
<dbReference type="InterPro" id="IPR038731">
    <property type="entry name" value="RgtA/B/C-like"/>
</dbReference>
<evidence type="ECO:0000313" key="11">
    <source>
        <dbReference type="EMBL" id="MBY0757237.1"/>
    </source>
</evidence>
<keyword evidence="7 8" id="KW-0472">Membrane</keyword>